<name>A0A2C6KKE9_9APIC</name>
<protein>
    <submittedName>
        <fullName evidence="2">Uncharacterized protein</fullName>
    </submittedName>
</protein>
<feature type="compositionally biased region" description="Basic and acidic residues" evidence="1">
    <location>
        <begin position="139"/>
        <end position="149"/>
    </location>
</feature>
<feature type="region of interest" description="Disordered" evidence="1">
    <location>
        <begin position="1"/>
        <end position="116"/>
    </location>
</feature>
<dbReference type="AlphaFoldDB" id="A0A2C6KKE9"/>
<comment type="caution">
    <text evidence="2">The sequence shown here is derived from an EMBL/GenBank/DDBJ whole genome shotgun (WGS) entry which is preliminary data.</text>
</comment>
<dbReference type="GeneID" id="94428573"/>
<feature type="non-terminal residue" evidence="2">
    <location>
        <position position="244"/>
    </location>
</feature>
<feature type="compositionally biased region" description="Basic and acidic residues" evidence="1">
    <location>
        <begin position="159"/>
        <end position="177"/>
    </location>
</feature>
<keyword evidence="3" id="KW-1185">Reference proteome</keyword>
<feature type="compositionally biased region" description="Low complexity" evidence="1">
    <location>
        <begin position="11"/>
        <end position="37"/>
    </location>
</feature>
<organism evidence="2 3">
    <name type="scientific">Cystoisospora suis</name>
    <dbReference type="NCBI Taxonomy" id="483139"/>
    <lineage>
        <taxon>Eukaryota</taxon>
        <taxon>Sar</taxon>
        <taxon>Alveolata</taxon>
        <taxon>Apicomplexa</taxon>
        <taxon>Conoidasida</taxon>
        <taxon>Coccidia</taxon>
        <taxon>Eucoccidiorida</taxon>
        <taxon>Eimeriorina</taxon>
        <taxon>Sarcocystidae</taxon>
        <taxon>Cystoisospora</taxon>
    </lineage>
</organism>
<evidence type="ECO:0000256" key="1">
    <source>
        <dbReference type="SAM" id="MobiDB-lite"/>
    </source>
</evidence>
<dbReference type="SUPFAM" id="SSF57997">
    <property type="entry name" value="Tropomyosin"/>
    <property type="match status" value="1"/>
</dbReference>
<dbReference type="RefSeq" id="XP_067922665.1">
    <property type="nucleotide sequence ID" value="XM_068065362.1"/>
</dbReference>
<dbReference type="VEuPathDB" id="ToxoDB:CSUI_005183"/>
<reference evidence="2 3" key="1">
    <citation type="journal article" date="2017" name="Int. J. Parasitol.">
        <title>The genome of the protozoan parasite Cystoisospora suis and a reverse vaccinology approach to identify vaccine candidates.</title>
        <authorList>
            <person name="Palmieri N."/>
            <person name="Shrestha A."/>
            <person name="Ruttkowski B."/>
            <person name="Beck T."/>
            <person name="Vogl C."/>
            <person name="Tomley F."/>
            <person name="Blake D.P."/>
            <person name="Joachim A."/>
        </authorList>
    </citation>
    <scope>NUCLEOTIDE SEQUENCE [LARGE SCALE GENOMIC DNA]</scope>
    <source>
        <strain evidence="2 3">Wien I</strain>
    </source>
</reference>
<evidence type="ECO:0000313" key="2">
    <source>
        <dbReference type="EMBL" id="PHJ20980.1"/>
    </source>
</evidence>
<proteinExistence type="predicted"/>
<feature type="region of interest" description="Disordered" evidence="1">
    <location>
        <begin position="139"/>
        <end position="177"/>
    </location>
</feature>
<dbReference type="EMBL" id="MIGC01002487">
    <property type="protein sequence ID" value="PHJ20980.1"/>
    <property type="molecule type" value="Genomic_DNA"/>
</dbReference>
<dbReference type="Proteomes" id="UP000221165">
    <property type="component" value="Unassembled WGS sequence"/>
</dbReference>
<evidence type="ECO:0000313" key="3">
    <source>
        <dbReference type="Proteomes" id="UP000221165"/>
    </source>
</evidence>
<sequence>MEDKEGSTANPSVCPSPTTPGTSSPSSPASPPDTAATKEPKKKSKQRKSVTETAGDSGKAGTGDGKNAEGGPEGRSSSVSAGQMADGDTEGAGTPDELSLRGPQRTIVEKDGKPMQRFTLSEAADEIKRLRRLVKQVRGDLKKAEEDLKTSQSQIGRLQAEHEQSENRLRQKEEETTRFKKEVDELNRGLDIAAEELRVLQATSLPLNEARKLTYKALRKGRALQCLADLFSKNHMTENLVREG</sequence>
<gene>
    <name evidence="2" type="ORF">CSUI_005183</name>
</gene>
<dbReference type="OrthoDB" id="341115at2759"/>
<accession>A0A2C6KKE9</accession>